<protein>
    <submittedName>
        <fullName evidence="2">Uncharacterized protein</fullName>
    </submittedName>
</protein>
<organism evidence="2">
    <name type="scientific">Streptomyces haneummycinicus</name>
    <dbReference type="NCBI Taxonomy" id="3074435"/>
    <lineage>
        <taxon>Bacteria</taxon>
        <taxon>Bacillati</taxon>
        <taxon>Actinomycetota</taxon>
        <taxon>Actinomycetes</taxon>
        <taxon>Kitasatosporales</taxon>
        <taxon>Streptomycetaceae</taxon>
        <taxon>Streptomyces</taxon>
    </lineage>
</organism>
<dbReference type="AlphaFoldDB" id="A0AAT9HYB0"/>
<reference evidence="2" key="1">
    <citation type="submission" date="2024-06" db="EMBL/GenBank/DDBJ databases">
        <authorList>
            <consortium name="consrtm"/>
            <person name="Uemura M."/>
            <person name="Terahara T."/>
        </authorList>
    </citation>
    <scope>NUCLEOTIDE SEQUENCE</scope>
    <source>
        <strain evidence="2">KM77-8</strain>
    </source>
</reference>
<gene>
    <name evidence="2" type="ORF">SHKM778_87690</name>
</gene>
<evidence type="ECO:0000256" key="1">
    <source>
        <dbReference type="SAM" id="MobiDB-lite"/>
    </source>
</evidence>
<name>A0AAT9HYB0_9ACTN</name>
<proteinExistence type="predicted"/>
<reference evidence="2" key="2">
    <citation type="submission" date="2024-07" db="EMBL/GenBank/DDBJ databases">
        <title>Streptomyces haneummycinica sp. nov., a new antibiotic-producing actinobacterium isolated from marine sediment.</title>
        <authorList>
            <person name="Uemura M."/>
            <person name="Hamada M."/>
            <person name="Hirano S."/>
            <person name="Kobayashi K."/>
            <person name="Ohshiro T."/>
            <person name="Kobayashi T."/>
            <person name="Terahara T."/>
        </authorList>
    </citation>
    <scope>NUCLEOTIDE SEQUENCE</scope>
    <source>
        <strain evidence="2">KM77-8</strain>
    </source>
</reference>
<evidence type="ECO:0000313" key="2">
    <source>
        <dbReference type="EMBL" id="BFO22381.1"/>
    </source>
</evidence>
<dbReference type="EMBL" id="AP035768">
    <property type="protein sequence ID" value="BFO22381.1"/>
    <property type="molecule type" value="Genomic_DNA"/>
</dbReference>
<accession>A0AAT9HYB0</accession>
<feature type="region of interest" description="Disordered" evidence="1">
    <location>
        <begin position="67"/>
        <end position="147"/>
    </location>
</feature>
<sequence>MTKLPLQKNSGSVLSLWSQDSILSIGSVGSVLSVGSVGSALSIASIGSALSAGSIGSSLSLISTGSWLSTGSSSRPTPAGRSCPGAPTERSWQRGRWARRAPPCSSPGRCARRPAADRGTAPVSPPLRDAAVSSASHRPGTVAVRTA</sequence>